<evidence type="ECO:0008006" key="4">
    <source>
        <dbReference type="Google" id="ProtNLM"/>
    </source>
</evidence>
<dbReference type="Proteomes" id="UP001404845">
    <property type="component" value="Unassembled WGS sequence"/>
</dbReference>
<name>A0ABU9ZIN1_9HYPH</name>
<keyword evidence="3" id="KW-1185">Reference proteome</keyword>
<proteinExistence type="predicted"/>
<protein>
    <recommendedName>
        <fullName evidence="4">Response regulatory domain-containing protein</fullName>
    </recommendedName>
</protein>
<comment type="caution">
    <text evidence="2">The sequence shown here is derived from an EMBL/GenBank/DDBJ whole genome shotgun (WGS) entry which is preliminary data.</text>
</comment>
<reference evidence="2 3" key="1">
    <citation type="journal article" date="2023" name="PLoS ONE">
        <title>Complete genome assembly of Hawai'i environmental nontuberculous mycobacteria reveals unexpected co-isolation with methylobacteria.</title>
        <authorList>
            <person name="Hendrix J."/>
            <person name="Epperson L.E."/>
            <person name="Tong E.I."/>
            <person name="Chan Y.L."/>
            <person name="Hasan N.A."/>
            <person name="Dawrs S.N."/>
            <person name="Norton G.J."/>
            <person name="Virdi R."/>
            <person name="Crooks J.L."/>
            <person name="Chan E.D."/>
            <person name="Honda J.R."/>
            <person name="Strong M."/>
        </authorList>
    </citation>
    <scope>NUCLEOTIDE SEQUENCE [LARGE SCALE GENOMIC DNA]</scope>
    <source>
        <strain evidence="2 3">NJH_HI01</strain>
    </source>
</reference>
<evidence type="ECO:0000313" key="2">
    <source>
        <dbReference type="EMBL" id="MEN3230880.1"/>
    </source>
</evidence>
<evidence type="ECO:0000256" key="1">
    <source>
        <dbReference type="SAM" id="MobiDB-lite"/>
    </source>
</evidence>
<dbReference type="EMBL" id="JAQYXL010000001">
    <property type="protein sequence ID" value="MEN3230880.1"/>
    <property type="molecule type" value="Genomic_DNA"/>
</dbReference>
<organism evidence="2 3">
    <name type="scientific">Methylorubrum rhodesianum</name>
    <dbReference type="NCBI Taxonomy" id="29427"/>
    <lineage>
        <taxon>Bacteria</taxon>
        <taxon>Pseudomonadati</taxon>
        <taxon>Pseudomonadota</taxon>
        <taxon>Alphaproteobacteria</taxon>
        <taxon>Hyphomicrobiales</taxon>
        <taxon>Methylobacteriaceae</taxon>
        <taxon>Methylorubrum</taxon>
    </lineage>
</organism>
<gene>
    <name evidence="2" type="ORF">PUR21_25180</name>
</gene>
<feature type="compositionally biased region" description="Basic residues" evidence="1">
    <location>
        <begin position="1"/>
        <end position="24"/>
    </location>
</feature>
<evidence type="ECO:0000313" key="3">
    <source>
        <dbReference type="Proteomes" id="UP001404845"/>
    </source>
</evidence>
<accession>A0ABU9ZIN1</accession>
<feature type="region of interest" description="Disordered" evidence="1">
    <location>
        <begin position="1"/>
        <end position="29"/>
    </location>
</feature>
<sequence length="204" mass="21833">MHLRNPARGAGHQRRARAHRRRKNSSNIKDQSEYLCSGARLPTLGAAQFITPSDTRFHVRLICMAGEPILAVRVIRGASSHEARHGVTLKPMGALQQVLVVDDGRRAVDRSLAADLAGLGYASVTASIEAADDVLAVIARPAAIVLQLSASPNPHIAALANRLREQMRVGGIPVIEMDDAGPRAGAPVDLKSRIGPYVLNEPEL</sequence>